<dbReference type="Proteomes" id="UP000075604">
    <property type="component" value="Unassembled WGS sequence"/>
</dbReference>
<dbReference type="CDD" id="cd02440">
    <property type="entry name" value="AdoMet_MTases"/>
    <property type="match status" value="1"/>
</dbReference>
<dbReference type="GO" id="GO:0008168">
    <property type="term" value="F:methyltransferase activity"/>
    <property type="evidence" value="ECO:0007669"/>
    <property type="project" value="UniProtKB-KW"/>
</dbReference>
<proteinExistence type="predicted"/>
<organism evidence="1 2">
    <name type="scientific">Sorangium cellulosum</name>
    <name type="common">Polyangium cellulosum</name>
    <dbReference type="NCBI Taxonomy" id="56"/>
    <lineage>
        <taxon>Bacteria</taxon>
        <taxon>Pseudomonadati</taxon>
        <taxon>Myxococcota</taxon>
        <taxon>Polyangia</taxon>
        <taxon>Polyangiales</taxon>
        <taxon>Polyangiaceae</taxon>
        <taxon>Sorangium</taxon>
    </lineage>
</organism>
<dbReference type="Pfam" id="PF13489">
    <property type="entry name" value="Methyltransf_23"/>
    <property type="match status" value="1"/>
</dbReference>
<dbReference type="SUPFAM" id="SSF53335">
    <property type="entry name" value="S-adenosyl-L-methionine-dependent methyltransferases"/>
    <property type="match status" value="1"/>
</dbReference>
<dbReference type="GO" id="GO:0032259">
    <property type="term" value="P:methylation"/>
    <property type="evidence" value="ECO:0007669"/>
    <property type="project" value="UniProtKB-KW"/>
</dbReference>
<dbReference type="AlphaFoldDB" id="A0A150P6I1"/>
<dbReference type="InterPro" id="IPR029063">
    <property type="entry name" value="SAM-dependent_MTases_sf"/>
</dbReference>
<name>A0A150P6I1_SORCE</name>
<keyword evidence="1" id="KW-0808">Transferase</keyword>
<protein>
    <submittedName>
        <fullName evidence="1">Trans-aconitate methyltransferase</fullName>
    </submittedName>
</protein>
<evidence type="ECO:0000313" key="1">
    <source>
        <dbReference type="EMBL" id="KYF51231.1"/>
    </source>
</evidence>
<keyword evidence="1" id="KW-0489">Methyltransferase</keyword>
<dbReference type="Gene3D" id="3.40.50.150">
    <property type="entry name" value="Vaccinia Virus protein VP39"/>
    <property type="match status" value="1"/>
</dbReference>
<sequence length="271" mass="29450">MSGLSLVFDTPQLAQDYEVRSAERQFRHGQRLIAELGVRAGERVLDIGSGTGLLAEHVAGIVGPTGQVLGIDPLPLRVEIAQRKARANLSFQVGNAYALDGLPSGSFDVVYLNAVFHWLPDKTEPLRQIHRLLKPGGRVGLTTGAKDQPNRLQAIKRQVLSREPYARYPESLAGTPHWVTAEELAGLLGGAGFSVQKVEAQENVNYQPDASAAIAFSQASSFGNFLGHLPESLRVPAVEDIKRELEAFRTPEGIRLEGKRLFAIAHKPASH</sequence>
<comment type="caution">
    <text evidence="1">The sequence shown here is derived from an EMBL/GenBank/DDBJ whole genome shotgun (WGS) entry which is preliminary data.</text>
</comment>
<dbReference type="PANTHER" id="PTHR43861">
    <property type="entry name" value="TRANS-ACONITATE 2-METHYLTRANSFERASE-RELATED"/>
    <property type="match status" value="1"/>
</dbReference>
<accession>A0A150P6I1</accession>
<evidence type="ECO:0000313" key="2">
    <source>
        <dbReference type="Proteomes" id="UP000075604"/>
    </source>
</evidence>
<gene>
    <name evidence="1" type="ORF">BE04_10220</name>
</gene>
<reference evidence="1 2" key="1">
    <citation type="submission" date="2014-02" db="EMBL/GenBank/DDBJ databases">
        <title>The small core and large imbalanced accessory genome model reveals a collaborative survival strategy of Sorangium cellulosum strains in nature.</title>
        <authorList>
            <person name="Han K."/>
            <person name="Peng R."/>
            <person name="Blom J."/>
            <person name="Li Y.-Z."/>
        </authorList>
    </citation>
    <scope>NUCLEOTIDE SEQUENCE [LARGE SCALE GENOMIC DNA]</scope>
    <source>
        <strain evidence="1 2">So0157-18</strain>
    </source>
</reference>
<dbReference type="EMBL" id="JELX01003819">
    <property type="protein sequence ID" value="KYF51231.1"/>
    <property type="molecule type" value="Genomic_DNA"/>
</dbReference>